<dbReference type="InterPro" id="IPR000873">
    <property type="entry name" value="AMP-dep_synth/lig_dom"/>
</dbReference>
<dbReference type="GO" id="GO:0003824">
    <property type="term" value="F:catalytic activity"/>
    <property type="evidence" value="ECO:0007669"/>
    <property type="project" value="InterPro"/>
</dbReference>
<evidence type="ECO:0000259" key="2">
    <source>
        <dbReference type="Pfam" id="PF00668"/>
    </source>
</evidence>
<dbReference type="GO" id="GO:0005737">
    <property type="term" value="C:cytoplasm"/>
    <property type="evidence" value="ECO:0007669"/>
    <property type="project" value="TreeGrafter"/>
</dbReference>
<dbReference type="Gene3D" id="3.40.50.980">
    <property type="match status" value="2"/>
</dbReference>
<evidence type="ECO:0000259" key="1">
    <source>
        <dbReference type="Pfam" id="PF00501"/>
    </source>
</evidence>
<dbReference type="GO" id="GO:0043041">
    <property type="term" value="P:amino acid activation for nonribosomal peptide biosynthetic process"/>
    <property type="evidence" value="ECO:0007669"/>
    <property type="project" value="TreeGrafter"/>
</dbReference>
<dbReference type="AlphaFoldDB" id="A0A4V3Z7G7"/>
<dbReference type="PANTHER" id="PTHR45527:SF1">
    <property type="entry name" value="FATTY ACID SYNTHASE"/>
    <property type="match status" value="1"/>
</dbReference>
<dbReference type="GO" id="GO:0031177">
    <property type="term" value="F:phosphopantetheine binding"/>
    <property type="evidence" value="ECO:0007669"/>
    <property type="project" value="TreeGrafter"/>
</dbReference>
<name>A0A4V3Z7G7_9ACTN</name>
<dbReference type="Proteomes" id="UP000305282">
    <property type="component" value="Unassembled WGS sequence"/>
</dbReference>
<evidence type="ECO:0000313" key="3">
    <source>
        <dbReference type="EMBL" id="THJ74029.1"/>
    </source>
</evidence>
<feature type="domain" description="Condensation" evidence="2">
    <location>
        <begin position="19"/>
        <end position="271"/>
    </location>
</feature>
<dbReference type="Gene3D" id="3.30.559.30">
    <property type="entry name" value="Nonribosomal peptide synthetase, condensation domain"/>
    <property type="match status" value="1"/>
</dbReference>
<dbReference type="PANTHER" id="PTHR45527">
    <property type="entry name" value="NONRIBOSOMAL PEPTIDE SYNTHETASE"/>
    <property type="match status" value="1"/>
</dbReference>
<dbReference type="InterPro" id="IPR020845">
    <property type="entry name" value="AMP-binding_CS"/>
</dbReference>
<dbReference type="InterPro" id="IPR001242">
    <property type="entry name" value="Condensation_dom"/>
</dbReference>
<dbReference type="SUPFAM" id="SSF56801">
    <property type="entry name" value="Acetyl-CoA synthetase-like"/>
    <property type="match status" value="1"/>
</dbReference>
<organism evidence="3 4">
    <name type="scientific">Candidatus Frankia alpina</name>
    <dbReference type="NCBI Taxonomy" id="2699483"/>
    <lineage>
        <taxon>Bacteria</taxon>
        <taxon>Bacillati</taxon>
        <taxon>Actinomycetota</taxon>
        <taxon>Actinomycetes</taxon>
        <taxon>Frankiales</taxon>
        <taxon>Frankiaceae</taxon>
        <taxon>Frankia</taxon>
    </lineage>
</organism>
<comment type="caution">
    <text evidence="3">The sequence shown here is derived from an EMBL/GenBank/DDBJ whole genome shotgun (WGS) entry which is preliminary data.</text>
</comment>
<dbReference type="SUPFAM" id="SSF52777">
    <property type="entry name" value="CoA-dependent acyltransferases"/>
    <property type="match status" value="1"/>
</dbReference>
<dbReference type="Pfam" id="PF00668">
    <property type="entry name" value="Condensation"/>
    <property type="match status" value="1"/>
</dbReference>
<feature type="non-terminal residue" evidence="3">
    <location>
        <position position="577"/>
    </location>
</feature>
<evidence type="ECO:0000313" key="4">
    <source>
        <dbReference type="Proteomes" id="UP000305282"/>
    </source>
</evidence>
<keyword evidence="4" id="KW-1185">Reference proteome</keyword>
<protein>
    <submittedName>
        <fullName evidence="3">Non-ribosomal peptide synthetase</fullName>
    </submittedName>
</protein>
<dbReference type="PROSITE" id="PS00455">
    <property type="entry name" value="AMP_BINDING"/>
    <property type="match status" value="1"/>
</dbReference>
<proteinExistence type="predicted"/>
<dbReference type="RefSeq" id="WP_161983022.1">
    <property type="nucleotide sequence ID" value="NZ_SSXH01000337.1"/>
</dbReference>
<dbReference type="GO" id="GO:0044550">
    <property type="term" value="P:secondary metabolite biosynthetic process"/>
    <property type="evidence" value="ECO:0007669"/>
    <property type="project" value="TreeGrafter"/>
</dbReference>
<dbReference type="Pfam" id="PF00501">
    <property type="entry name" value="AMP-binding"/>
    <property type="match status" value="1"/>
</dbReference>
<accession>A0A4V3Z7G7</accession>
<reference evidence="3 4" key="1">
    <citation type="submission" date="2019-04" db="EMBL/GenBank/DDBJ databases">
        <title>Draft genome sequences for three unisolated Alnus-infective Frankia Sp+ strains, AgTrS, AiOr and AvVan, the first sequenced Frankia strains able to sporulate in-planta.</title>
        <authorList>
            <person name="Bethencourt L."/>
            <person name="Vautrin F."/>
            <person name="Taib N."/>
            <person name="Dubost A."/>
            <person name="Castro-Garcia L."/>
            <person name="Imbaud O."/>
            <person name="Abrouk D."/>
            <person name="Fournier P."/>
            <person name="Briolay J."/>
            <person name="Nguyen A."/>
            <person name="Normand P."/>
            <person name="Fernandez M.P."/>
            <person name="Brochier-Armanet C."/>
            <person name="Herrera-Belaroussi A."/>
        </authorList>
    </citation>
    <scope>NUCLEOTIDE SEQUENCE [LARGE SCALE GENOMIC DNA]</scope>
    <source>
        <strain evidence="3 4">AvVan</strain>
    </source>
</reference>
<dbReference type="FunFam" id="3.40.50.980:FF:000001">
    <property type="entry name" value="Non-ribosomal peptide synthetase"/>
    <property type="match status" value="1"/>
</dbReference>
<feature type="domain" description="AMP-dependent synthetase/ligase" evidence="1">
    <location>
        <begin position="303"/>
        <end position="568"/>
    </location>
</feature>
<dbReference type="EMBL" id="SSXH01000337">
    <property type="protein sequence ID" value="THJ74029.1"/>
    <property type="molecule type" value="Genomic_DNA"/>
</dbReference>
<sequence length="577" mass="61103">MPSFAGYLRRRRTEPRTFEHWIDRLAAVDTDVEVPADRPRPPVRSFTGATHRIALPLDLLAAVERAARARATTPSALLLAGVSALIARLSGHGDVTVLSPLAHRNPDTAAGIGAYLTIVPLRVDLSDDPDSATAIGRAGGALIDALGHPDVALDELVRALPVRPHSDRGPLTQVMLNIITIAPAWSRRGDIAVEHLGDTVSGGAKLDLNLTVDLARPGAPELAVEYATDLFAPATAARLLEHLLILLRDLVEHPGLPVSRLALLSPAQRDAVLAAGVTPAPDADTDAGDAHDRPRGGAHLLVSEQARLYPNATAVRDGDVSWTYTELERHADVLGARLLAVGVTPGDRVAICLPRGRDAYAAVLAVWRAGAAYVPLDPQYPEDRLRYMLADSGTTVVLTRPGTWPGELTDTVIVDVTMNTGSAAPLPARRPPWPETAPTAAAYVIYTSGTTGRPKGVVVAHANLHHAAAMWRQAYDLRPGERHLQGANTSFDVFAGETLRALTTGGCLVACGQETLLDPAALAALLVEERIAVVELVPAVLRRLLDHVEPATGGPPPLAGIRVLAGGADAWAVHEYR</sequence>
<gene>
    <name evidence="3" type="ORF">E7Y31_13900</name>
</gene>